<gene>
    <name evidence="3" type="ORF">SAMN05192576_0972</name>
</gene>
<dbReference type="InterPro" id="IPR045394">
    <property type="entry name" value="Abhydrolase_dom"/>
</dbReference>
<proteinExistence type="predicted"/>
<dbReference type="ESTHER" id="9actn-a0a1g9w7e6">
    <property type="family name" value="Abhydrolase_10"/>
</dbReference>
<dbReference type="Pfam" id="PF20091">
    <property type="entry name" value="Abhydrolase_10"/>
    <property type="match status" value="1"/>
</dbReference>
<feature type="domain" description="Alpha/beta hydrolase" evidence="2">
    <location>
        <begin position="11"/>
        <end position="431"/>
    </location>
</feature>
<evidence type="ECO:0000256" key="1">
    <source>
        <dbReference type="SAM" id="MobiDB-lite"/>
    </source>
</evidence>
<organism evidence="3 4">
    <name type="scientific">Nocardioides szechwanensis</name>
    <dbReference type="NCBI Taxonomy" id="1005944"/>
    <lineage>
        <taxon>Bacteria</taxon>
        <taxon>Bacillati</taxon>
        <taxon>Actinomycetota</taxon>
        <taxon>Actinomycetes</taxon>
        <taxon>Propionibacteriales</taxon>
        <taxon>Nocardioidaceae</taxon>
        <taxon>Nocardioides</taxon>
    </lineage>
</organism>
<feature type="region of interest" description="Disordered" evidence="1">
    <location>
        <begin position="1"/>
        <end position="22"/>
    </location>
</feature>
<protein>
    <recommendedName>
        <fullName evidence="2">Alpha/beta hydrolase domain-containing protein</fullName>
    </recommendedName>
</protein>
<dbReference type="Proteomes" id="UP000199004">
    <property type="component" value="Unassembled WGS sequence"/>
</dbReference>
<evidence type="ECO:0000313" key="3">
    <source>
        <dbReference type="EMBL" id="SDM80474.1"/>
    </source>
</evidence>
<keyword evidence="4" id="KW-1185">Reference proteome</keyword>
<name>A0A1G9W7E6_9ACTN</name>
<evidence type="ECO:0000259" key="2">
    <source>
        <dbReference type="Pfam" id="PF20091"/>
    </source>
</evidence>
<evidence type="ECO:0000313" key="4">
    <source>
        <dbReference type="Proteomes" id="UP000199004"/>
    </source>
</evidence>
<dbReference type="EMBL" id="FNIC01000001">
    <property type="protein sequence ID" value="SDM80474.1"/>
    <property type="molecule type" value="Genomic_DNA"/>
</dbReference>
<dbReference type="AlphaFoldDB" id="A0A1G9W7E6"/>
<reference evidence="4" key="1">
    <citation type="submission" date="2016-10" db="EMBL/GenBank/DDBJ databases">
        <authorList>
            <person name="Varghese N."/>
            <person name="Submissions S."/>
        </authorList>
    </citation>
    <scope>NUCLEOTIDE SEQUENCE [LARGE SCALE GENOMIC DNA]</scope>
    <source>
        <strain evidence="4">CGMCC 1.11147</strain>
    </source>
</reference>
<sequence>MTGRASLRELPPGDSGIVSARPGPDLTAAGYVETEYVASGAAVSYAADELPADGHWSLREDAHADYVTRVVVRRPDEAAASGTLVVEWLNVSSGMDAAPGWTFFAEEVVRRGHAYAAVSAQHAGVEGGLSSVSVGDLGSPGLKGGNAERYGELSHPGDAFAYDLFTQAARAVADDLGATCVLATGESQSAFALTSYANGMQPLAGLFDGLLIHSRGGAALPLGRSGAGLPMAEVITGTPTRLRTDLEVPVLVVQTETDLFGHLAYLPARQPEHNRLRTWEVAGTAHADKFVIGDFEEFLGCAEPVNRGQQVFVVRAALHHLERWARGGSAAPTAPPLEVVGDGYALDEVGNARGGVRTPAVDAPVEVLSGLGVPGASNICRLFGSTAMLPTARLAELWPDADAYLAAYRAAAEAAVSAGFVLPEDHDELLADSRESLLAQA</sequence>
<dbReference type="STRING" id="1005944.SAMN05192576_0972"/>
<accession>A0A1G9W7E6</accession>